<evidence type="ECO:0000313" key="2">
    <source>
        <dbReference type="EMBL" id="BBM54989.1"/>
    </source>
</evidence>
<feature type="transmembrane region" description="Helical" evidence="1">
    <location>
        <begin position="200"/>
        <end position="219"/>
    </location>
</feature>
<accession>A0A510KTF1</accession>
<gene>
    <name evidence="2" type="ORF">JMUB3936_1273</name>
</gene>
<evidence type="ECO:0000256" key="1">
    <source>
        <dbReference type="SAM" id="Phobius"/>
    </source>
</evidence>
<evidence type="ECO:0000313" key="3">
    <source>
        <dbReference type="Proteomes" id="UP000321944"/>
    </source>
</evidence>
<dbReference type="EMBL" id="AP019841">
    <property type="protein sequence ID" value="BBM54989.1"/>
    <property type="molecule type" value="Genomic_DNA"/>
</dbReference>
<keyword evidence="1" id="KW-1133">Transmembrane helix</keyword>
<reference evidence="2 3" key="1">
    <citation type="submission" date="2019-07" db="EMBL/GenBank/DDBJ databases">
        <title>Complete Genome Sequence of Leptotrichia wadei Strain JMUB3936.</title>
        <authorList>
            <person name="Watanabe S."/>
            <person name="Cui L."/>
        </authorList>
    </citation>
    <scope>NUCLEOTIDE SEQUENCE [LARGE SCALE GENOMIC DNA]</scope>
    <source>
        <strain evidence="2 3">JMUB3936</strain>
    </source>
</reference>
<protein>
    <submittedName>
        <fullName evidence="2">DnaJ domain protein</fullName>
    </submittedName>
</protein>
<dbReference type="AlphaFoldDB" id="A0A510KTF1"/>
<keyword evidence="1" id="KW-0812">Transmembrane</keyword>
<keyword evidence="1" id="KW-0472">Membrane</keyword>
<organism evidence="2 3">
    <name type="scientific">Leptotrichia wadei</name>
    <dbReference type="NCBI Taxonomy" id="157687"/>
    <lineage>
        <taxon>Bacteria</taxon>
        <taxon>Fusobacteriati</taxon>
        <taxon>Fusobacteriota</taxon>
        <taxon>Fusobacteriia</taxon>
        <taxon>Fusobacteriales</taxon>
        <taxon>Leptotrichiaceae</taxon>
        <taxon>Leptotrichia</taxon>
    </lineage>
</organism>
<proteinExistence type="predicted"/>
<dbReference type="RefSeq" id="WP_232053887.1">
    <property type="nucleotide sequence ID" value="NZ_AP019841.1"/>
</dbReference>
<name>A0A510KTF1_9FUSO</name>
<feature type="transmembrane region" description="Helical" evidence="1">
    <location>
        <begin position="113"/>
        <end position="131"/>
    </location>
</feature>
<feature type="transmembrane region" description="Helical" evidence="1">
    <location>
        <begin position="137"/>
        <end position="157"/>
    </location>
</feature>
<sequence>MNSSDEIVDILGETWADSGKNENTSSNKITKKISSENFLENEEGYEQFIQDYFNINVFKLFKKNVALYSYRDIEQVGNTFKFVFYKIKNEYIEINNYMKILGMGYKDGLEAKITIFIMFMFLSTIIALFFLDTNVAWNITVFGGIFFTIIDWLNIIYEKDFGWSMRCGFSNYLFILMTIIFLGRLIVIGNAEYDSSFSKFLLYFLLISQYLFINIILFIKMVTTTYVRYEKIKEFSKKILNVFVLKR</sequence>
<feature type="transmembrane region" description="Helical" evidence="1">
    <location>
        <begin position="169"/>
        <end position="188"/>
    </location>
</feature>
<dbReference type="Proteomes" id="UP000321944">
    <property type="component" value="Chromosome"/>
</dbReference>